<comment type="caution">
    <text evidence="10">The sequence shown here is derived from an EMBL/GenBank/DDBJ whole genome shotgun (WGS) entry which is preliminary data.</text>
</comment>
<evidence type="ECO:0000256" key="3">
    <source>
        <dbReference type="ARBA" id="ARBA00022448"/>
    </source>
</evidence>
<evidence type="ECO:0000256" key="1">
    <source>
        <dbReference type="ARBA" id="ARBA00004651"/>
    </source>
</evidence>
<evidence type="ECO:0000256" key="2">
    <source>
        <dbReference type="ARBA" id="ARBA00009773"/>
    </source>
</evidence>
<organism evidence="10 11">
    <name type="scientific">Candidatus Onthocola gallistercoris</name>
    <dbReference type="NCBI Taxonomy" id="2840876"/>
    <lineage>
        <taxon>Bacteria</taxon>
        <taxon>Bacillati</taxon>
        <taxon>Bacillota</taxon>
        <taxon>Bacilli</taxon>
        <taxon>Candidatus Onthocola</taxon>
    </lineage>
</organism>
<keyword evidence="7 9" id="KW-0472">Membrane</keyword>
<keyword evidence="3" id="KW-0813">Transport</keyword>
<feature type="transmembrane region" description="Helical" evidence="9">
    <location>
        <begin position="336"/>
        <end position="359"/>
    </location>
</feature>
<dbReference type="PANTHER" id="PTHR21716">
    <property type="entry name" value="TRANSMEMBRANE PROTEIN"/>
    <property type="match status" value="1"/>
</dbReference>
<comment type="similarity">
    <text evidence="2">Belongs to the autoinducer-2 exporter (AI-2E) (TC 2.A.86) family.</text>
</comment>
<feature type="transmembrane region" description="Helical" evidence="9">
    <location>
        <begin position="276"/>
        <end position="297"/>
    </location>
</feature>
<evidence type="ECO:0000313" key="10">
    <source>
        <dbReference type="EMBL" id="HIU02968.1"/>
    </source>
</evidence>
<dbReference type="Pfam" id="PF01594">
    <property type="entry name" value="AI-2E_transport"/>
    <property type="match status" value="1"/>
</dbReference>
<evidence type="ECO:0000256" key="5">
    <source>
        <dbReference type="ARBA" id="ARBA00022692"/>
    </source>
</evidence>
<evidence type="ECO:0000313" key="11">
    <source>
        <dbReference type="Proteomes" id="UP000824164"/>
    </source>
</evidence>
<keyword evidence="5 9" id="KW-0812">Transmembrane</keyword>
<gene>
    <name evidence="10" type="ORF">IAB63_06930</name>
</gene>
<evidence type="ECO:0000256" key="6">
    <source>
        <dbReference type="ARBA" id="ARBA00022989"/>
    </source>
</evidence>
<reference evidence="10" key="2">
    <citation type="journal article" date="2021" name="PeerJ">
        <title>Extensive microbial diversity within the chicken gut microbiome revealed by metagenomics and culture.</title>
        <authorList>
            <person name="Gilroy R."/>
            <person name="Ravi A."/>
            <person name="Getino M."/>
            <person name="Pursley I."/>
            <person name="Horton D.L."/>
            <person name="Alikhan N.F."/>
            <person name="Baker D."/>
            <person name="Gharbi K."/>
            <person name="Hall N."/>
            <person name="Watson M."/>
            <person name="Adriaenssens E.M."/>
            <person name="Foster-Nyarko E."/>
            <person name="Jarju S."/>
            <person name="Secka A."/>
            <person name="Antonio M."/>
            <person name="Oren A."/>
            <person name="Chaudhuri R.R."/>
            <person name="La Ragione R."/>
            <person name="Hildebrand F."/>
            <person name="Pallen M.J."/>
        </authorList>
    </citation>
    <scope>NUCLEOTIDE SEQUENCE</scope>
    <source>
        <strain evidence="10">CHK187-14744</strain>
    </source>
</reference>
<sequence length="461" mass="52002">MFDKRFSLKKCLSQGMTWLVVIIISVLFAFVLFNWDSIRNMIGKIFKILTPVLFGLAIAYILNPVVDFLGKKLLHKSLLGRLKNERRAAGLARGSAVGLALAFLLLIFLALGYLVVPQIIKSVMDIINRLPEYSRDLIQWLNSLNVEDGQLSARTQQMILQASSYIQQWMESSLYPQLWRLVNGFTSSILNVFNFMYNLLIGVIISVYVLVSKEKFTGQAKKIVYALFRPETANAVIDVFRKSNQIFGGFISGKLIDSAIIGILCAIIMYILRLPYIALVSVIVGVTNVIPFFGPYIGAIPSIFLITLVSPRQGLIFLIMIVLLQQFDGNILGPKILGNSTGLSAFWVIFSILLGSGLFGFPGMLLGVPVFAVIYYLIKTGVEYLLYKRQMPLESRTYEKADSYDPVQKKMIYLPENETRREKRVREAEVKNVGITRDQLKRRIGKGPQGHEPRIKKDNKP</sequence>
<evidence type="ECO:0000256" key="4">
    <source>
        <dbReference type="ARBA" id="ARBA00022475"/>
    </source>
</evidence>
<dbReference type="EMBL" id="DVLT01000044">
    <property type="protein sequence ID" value="HIU02968.1"/>
    <property type="molecule type" value="Genomic_DNA"/>
</dbReference>
<feature type="transmembrane region" description="Helical" evidence="9">
    <location>
        <begin position="246"/>
        <end position="269"/>
    </location>
</feature>
<dbReference type="AlphaFoldDB" id="A0A9D1HGA5"/>
<feature type="transmembrane region" description="Helical" evidence="9">
    <location>
        <begin position="12"/>
        <end position="33"/>
    </location>
</feature>
<feature type="transmembrane region" description="Helical" evidence="9">
    <location>
        <begin position="365"/>
        <end position="387"/>
    </location>
</feature>
<feature type="transmembrane region" description="Helical" evidence="9">
    <location>
        <begin position="189"/>
        <end position="211"/>
    </location>
</feature>
<dbReference type="PANTHER" id="PTHR21716:SF53">
    <property type="entry name" value="PERMEASE PERM-RELATED"/>
    <property type="match status" value="1"/>
</dbReference>
<accession>A0A9D1HGA5</accession>
<dbReference type="Proteomes" id="UP000824164">
    <property type="component" value="Unassembled WGS sequence"/>
</dbReference>
<name>A0A9D1HGA5_9FIRM</name>
<feature type="transmembrane region" description="Helical" evidence="9">
    <location>
        <begin position="91"/>
        <end position="116"/>
    </location>
</feature>
<protein>
    <submittedName>
        <fullName evidence="10">AI-2E family transporter</fullName>
    </submittedName>
</protein>
<keyword evidence="6 9" id="KW-1133">Transmembrane helix</keyword>
<reference evidence="10" key="1">
    <citation type="submission" date="2020-10" db="EMBL/GenBank/DDBJ databases">
        <authorList>
            <person name="Gilroy R."/>
        </authorList>
    </citation>
    <scope>NUCLEOTIDE SEQUENCE</scope>
    <source>
        <strain evidence="10">CHK187-14744</strain>
    </source>
</reference>
<proteinExistence type="inferred from homology"/>
<feature type="compositionally biased region" description="Basic and acidic residues" evidence="8">
    <location>
        <begin position="449"/>
        <end position="461"/>
    </location>
</feature>
<evidence type="ECO:0000256" key="7">
    <source>
        <dbReference type="ARBA" id="ARBA00023136"/>
    </source>
</evidence>
<dbReference type="InterPro" id="IPR002549">
    <property type="entry name" value="AI-2E-like"/>
</dbReference>
<feature type="transmembrane region" description="Helical" evidence="9">
    <location>
        <begin position="45"/>
        <end position="70"/>
    </location>
</feature>
<dbReference type="GO" id="GO:0055085">
    <property type="term" value="P:transmembrane transport"/>
    <property type="evidence" value="ECO:0007669"/>
    <property type="project" value="TreeGrafter"/>
</dbReference>
<keyword evidence="4" id="KW-1003">Cell membrane</keyword>
<comment type="subcellular location">
    <subcellularLocation>
        <location evidence="1">Cell membrane</location>
        <topology evidence="1">Multi-pass membrane protein</topology>
    </subcellularLocation>
</comment>
<feature type="transmembrane region" description="Helical" evidence="9">
    <location>
        <begin position="303"/>
        <end position="324"/>
    </location>
</feature>
<feature type="region of interest" description="Disordered" evidence="8">
    <location>
        <begin position="436"/>
        <end position="461"/>
    </location>
</feature>
<evidence type="ECO:0000256" key="8">
    <source>
        <dbReference type="SAM" id="MobiDB-lite"/>
    </source>
</evidence>
<evidence type="ECO:0000256" key="9">
    <source>
        <dbReference type="SAM" id="Phobius"/>
    </source>
</evidence>
<dbReference type="GO" id="GO:0005886">
    <property type="term" value="C:plasma membrane"/>
    <property type="evidence" value="ECO:0007669"/>
    <property type="project" value="UniProtKB-SubCell"/>
</dbReference>